<name>A0ABZ2ID03_9CAUL</name>
<dbReference type="EMBL" id="CP146369">
    <property type="protein sequence ID" value="WWT53659.1"/>
    <property type="molecule type" value="Genomic_DNA"/>
</dbReference>
<feature type="chain" id="PRO_5047196409" description="Protein activator of alkane oxidation PraB" evidence="1">
    <location>
        <begin position="24"/>
        <end position="174"/>
    </location>
</feature>
<protein>
    <recommendedName>
        <fullName evidence="4">Protein activator of alkane oxidation PraB</fullName>
    </recommendedName>
</protein>
<accession>A0ABZ2ID03</accession>
<evidence type="ECO:0000313" key="3">
    <source>
        <dbReference type="Proteomes" id="UP001363460"/>
    </source>
</evidence>
<proteinExistence type="predicted"/>
<feature type="signal peptide" evidence="1">
    <location>
        <begin position="1"/>
        <end position="23"/>
    </location>
</feature>
<reference evidence="2 3" key="1">
    <citation type="submission" date="2024-02" db="EMBL/GenBank/DDBJ databases">
        <title>Distribution and functional of Brevundimonas-related endobacteria within Verticillium dahliae.</title>
        <authorList>
            <person name="Zeng H."/>
        </authorList>
    </citation>
    <scope>NUCLEOTIDE SEQUENCE [LARGE SCALE GENOMIC DNA]</scope>
    <source>
        <strain evidence="2 3">TRM 44200</strain>
    </source>
</reference>
<dbReference type="RefSeq" id="WP_291782125.1">
    <property type="nucleotide sequence ID" value="NZ_CP146369.1"/>
</dbReference>
<sequence>MFKSSITAAVAVCVLSVAGNAAAQSAWSPQGATVNVTQAGSTATLYNTVTLNCKPASNTAFQFGTPAAGSPQNKFTVTSTANPFVGNGGLTDSLLCPTIVLYNQPWTGTVVSGGPSVWTVALANVRAKTTTGTFCEGTLTGTLTEKRDFSVSGTLGACQVTLNFKLAQDVDITP</sequence>
<evidence type="ECO:0000256" key="1">
    <source>
        <dbReference type="SAM" id="SignalP"/>
    </source>
</evidence>
<evidence type="ECO:0000313" key="2">
    <source>
        <dbReference type="EMBL" id="WWT53659.1"/>
    </source>
</evidence>
<evidence type="ECO:0008006" key="4">
    <source>
        <dbReference type="Google" id="ProtNLM"/>
    </source>
</evidence>
<dbReference type="Proteomes" id="UP001363460">
    <property type="component" value="Chromosome"/>
</dbReference>
<gene>
    <name evidence="2" type="ORF">V8J38_10355</name>
</gene>
<organism evidence="2 3">
    <name type="scientific">Brevundimonas olei</name>
    <dbReference type="NCBI Taxonomy" id="657642"/>
    <lineage>
        <taxon>Bacteria</taxon>
        <taxon>Pseudomonadati</taxon>
        <taxon>Pseudomonadota</taxon>
        <taxon>Alphaproteobacteria</taxon>
        <taxon>Caulobacterales</taxon>
        <taxon>Caulobacteraceae</taxon>
        <taxon>Brevundimonas</taxon>
    </lineage>
</organism>
<keyword evidence="1" id="KW-0732">Signal</keyword>
<keyword evidence="3" id="KW-1185">Reference proteome</keyword>